<dbReference type="EMBL" id="CACRXK020013128">
    <property type="protein sequence ID" value="CAB4024601.1"/>
    <property type="molecule type" value="Genomic_DNA"/>
</dbReference>
<name>A0A7D9L388_PARCT</name>
<organism evidence="1 2">
    <name type="scientific">Paramuricea clavata</name>
    <name type="common">Red gorgonian</name>
    <name type="synonym">Violescent sea-whip</name>
    <dbReference type="NCBI Taxonomy" id="317549"/>
    <lineage>
        <taxon>Eukaryota</taxon>
        <taxon>Metazoa</taxon>
        <taxon>Cnidaria</taxon>
        <taxon>Anthozoa</taxon>
        <taxon>Octocorallia</taxon>
        <taxon>Malacalcyonacea</taxon>
        <taxon>Plexauridae</taxon>
        <taxon>Paramuricea</taxon>
    </lineage>
</organism>
<dbReference type="OrthoDB" id="68689at2759"/>
<gene>
    <name evidence="1" type="ORF">PACLA_8A054322</name>
</gene>
<evidence type="ECO:0000313" key="1">
    <source>
        <dbReference type="EMBL" id="CAB4024601.1"/>
    </source>
</evidence>
<dbReference type="SUPFAM" id="SSF57184">
    <property type="entry name" value="Growth factor receptor domain"/>
    <property type="match status" value="1"/>
</dbReference>
<sequence>MASDWAFVRPVGPVCWGCPSSHPSEEASLCYRYCPRDKPHKSTFNCIGDCPSGYRNDGLTCFRDAHIFNSDNSACSWYDKCGLTFSRGCSKCPAGYHNDGCACRKDPHAISRPKYIRGVGVVLRSYGRGVGKLKMSSPKYETAYDTPACSIGNWQAISFVNRSNAVLKFVNANQRLIVFGFGRIDLADNLIKYVDIQHSSTTVNGRNVQPPQRIQRLLQLHCQLV</sequence>
<accession>A0A7D9L388</accession>
<dbReference type="InterPro" id="IPR009030">
    <property type="entry name" value="Growth_fac_rcpt_cys_sf"/>
</dbReference>
<dbReference type="AlphaFoldDB" id="A0A7D9L388"/>
<comment type="caution">
    <text evidence="1">The sequence shown here is derived from an EMBL/GenBank/DDBJ whole genome shotgun (WGS) entry which is preliminary data.</text>
</comment>
<proteinExistence type="predicted"/>
<protein>
    <submittedName>
        <fullName evidence="1">Uncharacterized protein</fullName>
    </submittedName>
</protein>
<dbReference type="Proteomes" id="UP001152795">
    <property type="component" value="Unassembled WGS sequence"/>
</dbReference>
<evidence type="ECO:0000313" key="2">
    <source>
        <dbReference type="Proteomes" id="UP001152795"/>
    </source>
</evidence>
<keyword evidence="2" id="KW-1185">Reference proteome</keyword>
<reference evidence="1" key="1">
    <citation type="submission" date="2020-04" db="EMBL/GenBank/DDBJ databases">
        <authorList>
            <person name="Alioto T."/>
            <person name="Alioto T."/>
            <person name="Gomez Garrido J."/>
        </authorList>
    </citation>
    <scope>NUCLEOTIDE SEQUENCE</scope>
    <source>
        <strain evidence="1">A484AB</strain>
    </source>
</reference>